<dbReference type="InterPro" id="IPR029063">
    <property type="entry name" value="SAM-dependent_MTases_sf"/>
</dbReference>
<dbReference type="SUPFAM" id="SSF53335">
    <property type="entry name" value="S-adenosyl-L-methionine-dependent methyltransferases"/>
    <property type="match status" value="1"/>
</dbReference>
<reference evidence="3" key="1">
    <citation type="journal article" date="2019" name="Int. J. Syst. Evol. Microbiol.">
        <title>The Global Catalogue of Microorganisms (GCM) 10K type strain sequencing project: providing services to taxonomists for standard genome sequencing and annotation.</title>
        <authorList>
            <consortium name="The Broad Institute Genomics Platform"/>
            <consortium name="The Broad Institute Genome Sequencing Center for Infectious Disease"/>
            <person name="Wu L."/>
            <person name="Ma J."/>
        </authorList>
    </citation>
    <scope>NUCLEOTIDE SEQUENCE [LARGE SCALE GENOMIC DNA]</scope>
    <source>
        <strain evidence="3">KCTC 3913</strain>
    </source>
</reference>
<comment type="caution">
    <text evidence="2">The sequence shown here is derived from an EMBL/GenBank/DDBJ whole genome shotgun (WGS) entry which is preliminary data.</text>
</comment>
<protein>
    <submittedName>
        <fullName evidence="2">TRM11 family SAM-dependent methyltransferase</fullName>
    </submittedName>
</protein>
<dbReference type="Proteomes" id="UP001597506">
    <property type="component" value="Unassembled WGS sequence"/>
</dbReference>
<name>A0ABW5RUR8_9BACI</name>
<dbReference type="PANTHER" id="PTHR14911">
    <property type="entry name" value="THUMP DOMAIN-CONTAINING"/>
    <property type="match status" value="1"/>
</dbReference>
<keyword evidence="2" id="KW-0808">Transferase</keyword>
<keyword evidence="2" id="KW-0489">Methyltransferase</keyword>
<proteinExistence type="predicted"/>
<dbReference type="Pfam" id="PF01170">
    <property type="entry name" value="UPF0020"/>
    <property type="match status" value="1"/>
</dbReference>
<dbReference type="Gene3D" id="3.40.50.150">
    <property type="entry name" value="Vaccinia Virus protein VP39"/>
    <property type="match status" value="1"/>
</dbReference>
<evidence type="ECO:0000259" key="1">
    <source>
        <dbReference type="Pfam" id="PF01170"/>
    </source>
</evidence>
<feature type="domain" description="Ribosomal RNA large subunit methyltransferase K/L-like methyltransferase" evidence="1">
    <location>
        <begin position="159"/>
        <end position="256"/>
    </location>
</feature>
<accession>A0ABW5RUR8</accession>
<evidence type="ECO:0000313" key="3">
    <source>
        <dbReference type="Proteomes" id="UP001597506"/>
    </source>
</evidence>
<evidence type="ECO:0000313" key="2">
    <source>
        <dbReference type="EMBL" id="MFD2682430.1"/>
    </source>
</evidence>
<organism evidence="2 3">
    <name type="scientific">Bacillus seohaeanensis</name>
    <dbReference type="NCBI Taxonomy" id="284580"/>
    <lineage>
        <taxon>Bacteria</taxon>
        <taxon>Bacillati</taxon>
        <taxon>Bacillota</taxon>
        <taxon>Bacilli</taxon>
        <taxon>Bacillales</taxon>
        <taxon>Bacillaceae</taxon>
        <taxon>Bacillus</taxon>
    </lineage>
</organism>
<dbReference type="RefSeq" id="WP_377937093.1">
    <property type="nucleotide sequence ID" value="NZ_JBHUMF010000031.1"/>
</dbReference>
<dbReference type="PANTHER" id="PTHR14911:SF13">
    <property type="entry name" value="TRNA (GUANINE(6)-N2)-METHYLTRANSFERASE THUMP3"/>
    <property type="match status" value="1"/>
</dbReference>
<gene>
    <name evidence="2" type="ORF">ACFSUL_16955</name>
</gene>
<dbReference type="GO" id="GO:0008168">
    <property type="term" value="F:methyltransferase activity"/>
    <property type="evidence" value="ECO:0007669"/>
    <property type="project" value="UniProtKB-KW"/>
</dbReference>
<sequence length="318" mass="35791">MELITIEKKSYLYSYSWEENEGSLCALERRVLFGKSSESSILESSVKIDPSRSPFIKERLSVICEGNSFSELVEQVKKLEKFEDGFKLLFVQNPNADSSEKVGFKERRKIEKEVGLHIKGEAELIHPKKWFGIMKIDKRWVFGNYVKNQAVWLRHQNKPHSYSTALSTRVARAVVNIAAPDPVGVKMIDPCCGIGTVLVEALSMGIDIVGSDRNPLILSGVKENIAHFGLEGEVTLKDINNVTNNYDVAIIDLPYNLCSVITADEQLEMLQSARRFATKVVIVTLEEVDSVMKEAGFEIVDRCEVSKGRFVRQVLVCE</sequence>
<keyword evidence="3" id="KW-1185">Reference proteome</keyword>
<dbReference type="EMBL" id="JBHUMF010000031">
    <property type="protein sequence ID" value="MFD2682430.1"/>
    <property type="molecule type" value="Genomic_DNA"/>
</dbReference>
<dbReference type="GO" id="GO:0032259">
    <property type="term" value="P:methylation"/>
    <property type="evidence" value="ECO:0007669"/>
    <property type="project" value="UniProtKB-KW"/>
</dbReference>
<dbReference type="InterPro" id="IPR000241">
    <property type="entry name" value="RlmKL-like_Mtase"/>
</dbReference>